<dbReference type="Proteomes" id="UP001154282">
    <property type="component" value="Unassembled WGS sequence"/>
</dbReference>
<keyword evidence="2" id="KW-1185">Reference proteome</keyword>
<gene>
    <name evidence="1" type="ORF">LITE_LOCUS11050</name>
</gene>
<dbReference type="AlphaFoldDB" id="A0AAV0IUC5"/>
<organism evidence="1 2">
    <name type="scientific">Linum tenue</name>
    <dbReference type="NCBI Taxonomy" id="586396"/>
    <lineage>
        <taxon>Eukaryota</taxon>
        <taxon>Viridiplantae</taxon>
        <taxon>Streptophyta</taxon>
        <taxon>Embryophyta</taxon>
        <taxon>Tracheophyta</taxon>
        <taxon>Spermatophyta</taxon>
        <taxon>Magnoliopsida</taxon>
        <taxon>eudicotyledons</taxon>
        <taxon>Gunneridae</taxon>
        <taxon>Pentapetalae</taxon>
        <taxon>rosids</taxon>
        <taxon>fabids</taxon>
        <taxon>Malpighiales</taxon>
        <taxon>Linaceae</taxon>
        <taxon>Linum</taxon>
    </lineage>
</organism>
<evidence type="ECO:0000313" key="2">
    <source>
        <dbReference type="Proteomes" id="UP001154282"/>
    </source>
</evidence>
<name>A0AAV0IUC5_9ROSI</name>
<accession>A0AAV0IUC5</accession>
<evidence type="ECO:0000313" key="1">
    <source>
        <dbReference type="EMBL" id="CAI0401104.1"/>
    </source>
</evidence>
<dbReference type="EMBL" id="CAMGYJ010000004">
    <property type="protein sequence ID" value="CAI0401104.1"/>
    <property type="molecule type" value="Genomic_DNA"/>
</dbReference>
<reference evidence="1" key="1">
    <citation type="submission" date="2022-08" db="EMBL/GenBank/DDBJ databases">
        <authorList>
            <person name="Gutierrez-Valencia J."/>
        </authorList>
    </citation>
    <scope>NUCLEOTIDE SEQUENCE</scope>
</reference>
<comment type="caution">
    <text evidence="1">The sequence shown here is derived from an EMBL/GenBank/DDBJ whole genome shotgun (WGS) entry which is preliminary data.</text>
</comment>
<feature type="non-terminal residue" evidence="1">
    <location>
        <position position="45"/>
    </location>
</feature>
<protein>
    <submittedName>
        <fullName evidence="1">Uncharacterized protein</fullName>
    </submittedName>
</protein>
<sequence length="45" mass="5125">MIFFSDEGVVVAVQFQSGDDHVRLGVDLVPFSRLKLPSGHRQRFH</sequence>
<proteinExistence type="predicted"/>